<accession>A0A291N0G4</accession>
<dbReference type="InterPro" id="IPR011991">
    <property type="entry name" value="ArsR-like_HTH"/>
</dbReference>
<dbReference type="SMART" id="SM00347">
    <property type="entry name" value="HTH_MARR"/>
    <property type="match status" value="1"/>
</dbReference>
<dbReference type="KEGG" id="sya:A6768_12100"/>
<organism evidence="2 3">
    <name type="scientific">Sphingobium yanoikuyae</name>
    <name type="common">Sphingomonas yanoikuyae</name>
    <dbReference type="NCBI Taxonomy" id="13690"/>
    <lineage>
        <taxon>Bacteria</taxon>
        <taxon>Pseudomonadati</taxon>
        <taxon>Pseudomonadota</taxon>
        <taxon>Alphaproteobacteria</taxon>
        <taxon>Sphingomonadales</taxon>
        <taxon>Sphingomonadaceae</taxon>
        <taxon>Sphingobium</taxon>
    </lineage>
</organism>
<sequence>MPRKPIEQLKAGRAHYARRLPHLDDAHFGALWHLFTVGHLVTTDLDGIARRHDCSFADLDMLGTLGIDQERDMRATDLASTLYLSNAVISTRVARLERRGLIERHRSRDKRAYALRLTDAGRALVEAVIVEIAREAKIARFFRELPREDQSTLMRILGALHQRFDREFIGGPYQDD</sequence>
<dbReference type="PANTHER" id="PTHR33164:SF94">
    <property type="entry name" value="TRANSCRIPTIONAL REGULATORY PROTEIN-RELATED"/>
    <property type="match status" value="1"/>
</dbReference>
<gene>
    <name evidence="2" type="ORF">A6768_12100</name>
</gene>
<reference evidence="2 3" key="1">
    <citation type="submission" date="2017-10" db="EMBL/GenBank/DDBJ databases">
        <title>Sphingobium yanoikuyae S72.</title>
        <authorList>
            <person name="Sanchez E."/>
            <person name="Bustos P."/>
            <person name="Mendoza P."/>
            <person name="Guo X."/>
            <person name="Mendoza A."/>
        </authorList>
    </citation>
    <scope>NUCLEOTIDE SEQUENCE [LARGE SCALE GENOMIC DNA]</scope>
    <source>
        <strain evidence="2 3">S72</strain>
    </source>
</reference>
<evidence type="ECO:0000313" key="2">
    <source>
        <dbReference type="EMBL" id="ATI80658.1"/>
    </source>
</evidence>
<dbReference type="InterPro" id="IPR036388">
    <property type="entry name" value="WH-like_DNA-bd_sf"/>
</dbReference>
<dbReference type="Gene3D" id="1.10.10.10">
    <property type="entry name" value="Winged helix-like DNA-binding domain superfamily/Winged helix DNA-binding domain"/>
    <property type="match status" value="1"/>
</dbReference>
<dbReference type="InterPro" id="IPR000835">
    <property type="entry name" value="HTH_MarR-typ"/>
</dbReference>
<dbReference type="RefSeq" id="WP_097383783.1">
    <property type="nucleotide sequence ID" value="NZ_CP023741.1"/>
</dbReference>
<dbReference type="SUPFAM" id="SSF46785">
    <property type="entry name" value="Winged helix' DNA-binding domain"/>
    <property type="match status" value="1"/>
</dbReference>
<feature type="domain" description="HTH marR-type" evidence="1">
    <location>
        <begin position="13"/>
        <end position="162"/>
    </location>
</feature>
<dbReference type="InterPro" id="IPR036390">
    <property type="entry name" value="WH_DNA-bd_sf"/>
</dbReference>
<proteinExistence type="predicted"/>
<dbReference type="InterPro" id="IPR039422">
    <property type="entry name" value="MarR/SlyA-like"/>
</dbReference>
<dbReference type="EMBL" id="CP023741">
    <property type="protein sequence ID" value="ATI80658.1"/>
    <property type="molecule type" value="Genomic_DNA"/>
</dbReference>
<dbReference type="GO" id="GO:0003700">
    <property type="term" value="F:DNA-binding transcription factor activity"/>
    <property type="evidence" value="ECO:0007669"/>
    <property type="project" value="InterPro"/>
</dbReference>
<dbReference type="CDD" id="cd00090">
    <property type="entry name" value="HTH_ARSR"/>
    <property type="match status" value="1"/>
</dbReference>
<dbReference type="GeneID" id="57777570"/>
<evidence type="ECO:0000259" key="1">
    <source>
        <dbReference type="PROSITE" id="PS50995"/>
    </source>
</evidence>
<dbReference type="PANTHER" id="PTHR33164">
    <property type="entry name" value="TRANSCRIPTIONAL REGULATOR, MARR FAMILY"/>
    <property type="match status" value="1"/>
</dbReference>
<dbReference type="GO" id="GO:0006950">
    <property type="term" value="P:response to stress"/>
    <property type="evidence" value="ECO:0007669"/>
    <property type="project" value="TreeGrafter"/>
</dbReference>
<evidence type="ECO:0000313" key="3">
    <source>
        <dbReference type="Proteomes" id="UP000219422"/>
    </source>
</evidence>
<dbReference type="PROSITE" id="PS50995">
    <property type="entry name" value="HTH_MARR_2"/>
    <property type="match status" value="1"/>
</dbReference>
<dbReference type="Pfam" id="PF01047">
    <property type="entry name" value="MarR"/>
    <property type="match status" value="1"/>
</dbReference>
<protein>
    <submittedName>
        <fullName evidence="2">MarR family transcriptional regulator</fullName>
    </submittedName>
</protein>
<dbReference type="AlphaFoldDB" id="A0A291N0G4"/>
<dbReference type="Proteomes" id="UP000219422">
    <property type="component" value="Chromosome"/>
</dbReference>
<name>A0A291N0G4_SPHYA</name>